<dbReference type="EMBL" id="QPJS01000001">
    <property type="protein sequence ID" value="RCX05659.1"/>
    <property type="molecule type" value="Genomic_DNA"/>
</dbReference>
<comment type="caution">
    <text evidence="3">The sequence shown here is derived from an EMBL/GenBank/DDBJ whole genome shotgun (WGS) entry which is preliminary data.</text>
</comment>
<evidence type="ECO:0000256" key="2">
    <source>
        <dbReference type="SAM" id="SignalP"/>
    </source>
</evidence>
<evidence type="ECO:0000256" key="1">
    <source>
        <dbReference type="SAM" id="Phobius"/>
    </source>
</evidence>
<accession>A0A369A8L2</accession>
<protein>
    <submittedName>
        <fullName evidence="3">Uncharacterized protein</fullName>
    </submittedName>
</protein>
<dbReference type="Proteomes" id="UP000253517">
    <property type="component" value="Unassembled WGS sequence"/>
</dbReference>
<feature type="transmembrane region" description="Helical" evidence="1">
    <location>
        <begin position="37"/>
        <end position="58"/>
    </location>
</feature>
<organism evidence="3 4">
    <name type="scientific">Schleiferia thermophila</name>
    <dbReference type="NCBI Taxonomy" id="884107"/>
    <lineage>
        <taxon>Bacteria</taxon>
        <taxon>Pseudomonadati</taxon>
        <taxon>Bacteroidota</taxon>
        <taxon>Flavobacteriia</taxon>
        <taxon>Flavobacteriales</taxon>
        <taxon>Schleiferiaceae</taxon>
        <taxon>Schleiferia</taxon>
    </lineage>
</organism>
<keyword evidence="1" id="KW-0812">Transmembrane</keyword>
<evidence type="ECO:0000313" key="3">
    <source>
        <dbReference type="EMBL" id="RCX05659.1"/>
    </source>
</evidence>
<feature type="transmembrane region" description="Helical" evidence="1">
    <location>
        <begin position="147"/>
        <end position="165"/>
    </location>
</feature>
<feature type="signal peptide" evidence="2">
    <location>
        <begin position="1"/>
        <end position="21"/>
    </location>
</feature>
<keyword evidence="1" id="KW-1133">Transmembrane helix</keyword>
<feature type="transmembrane region" description="Helical" evidence="1">
    <location>
        <begin position="70"/>
        <end position="87"/>
    </location>
</feature>
<reference evidence="3 4" key="1">
    <citation type="submission" date="2018-07" db="EMBL/GenBank/DDBJ databases">
        <title>Genomic Encyclopedia of Type Strains, Phase IV (KMG-IV): sequencing the most valuable type-strain genomes for metagenomic binning, comparative biology and taxonomic classification.</title>
        <authorList>
            <person name="Goeker M."/>
        </authorList>
    </citation>
    <scope>NUCLEOTIDE SEQUENCE [LARGE SCALE GENOMIC DNA]</scope>
    <source>
        <strain evidence="3 4">DSM 21410</strain>
    </source>
</reference>
<evidence type="ECO:0000313" key="4">
    <source>
        <dbReference type="Proteomes" id="UP000253517"/>
    </source>
</evidence>
<sequence length="192" mass="21465">MRTVVITLSLLFLFVTSKAQSTENLDTWRVVKTRQNMAILGGWALVNIGGGIAGMRFTKGNTYYFHQMNVGWNAVNLGIAAVGYILTKPSGESDPFRLISRLSAMENSLMLNTGLDVAYITSGIALIELSRHQPIRSDQFKGFGQSLILQGAFLAIFDIYQYVVINKKKNQFLKEKLSIHTTPLYGCITFRF</sequence>
<name>A0A369A8L2_9FLAO</name>
<gene>
    <name evidence="3" type="ORF">DES35_101947</name>
</gene>
<proteinExistence type="predicted"/>
<keyword evidence="2" id="KW-0732">Signal</keyword>
<feature type="transmembrane region" description="Helical" evidence="1">
    <location>
        <begin position="107"/>
        <end position="127"/>
    </location>
</feature>
<feature type="chain" id="PRO_5017027151" evidence="2">
    <location>
        <begin position="22"/>
        <end position="192"/>
    </location>
</feature>
<dbReference type="AlphaFoldDB" id="A0A369A8L2"/>
<dbReference type="RefSeq" id="WP_114365928.1">
    <property type="nucleotide sequence ID" value="NZ_BHZF01000001.1"/>
</dbReference>
<keyword evidence="1" id="KW-0472">Membrane</keyword>
<keyword evidence="4" id="KW-1185">Reference proteome</keyword>
<dbReference type="Pfam" id="PF22503">
    <property type="entry name" value="DUF6992"/>
    <property type="match status" value="1"/>
</dbReference>
<dbReference type="InterPro" id="IPR054261">
    <property type="entry name" value="DUF6992"/>
</dbReference>